<dbReference type="SMART" id="SM00448">
    <property type="entry name" value="REC"/>
    <property type="match status" value="1"/>
</dbReference>
<dbReference type="Pfam" id="PF00196">
    <property type="entry name" value="GerE"/>
    <property type="match status" value="1"/>
</dbReference>
<evidence type="ECO:0000256" key="1">
    <source>
        <dbReference type="ARBA" id="ARBA00022553"/>
    </source>
</evidence>
<dbReference type="OrthoDB" id="3629734at2"/>
<dbReference type="GO" id="GO:0000160">
    <property type="term" value="P:phosphorelay signal transduction system"/>
    <property type="evidence" value="ECO:0007669"/>
    <property type="project" value="InterPro"/>
</dbReference>
<dbReference type="PROSITE" id="PS50043">
    <property type="entry name" value="HTH_LUXR_2"/>
    <property type="match status" value="1"/>
</dbReference>
<dbReference type="EMBL" id="FNON01000003">
    <property type="protein sequence ID" value="SDX84144.1"/>
    <property type="molecule type" value="Genomic_DNA"/>
</dbReference>
<reference evidence="6 7" key="1">
    <citation type="submission" date="2016-10" db="EMBL/GenBank/DDBJ databases">
        <authorList>
            <person name="de Groot N.N."/>
        </authorList>
    </citation>
    <scope>NUCLEOTIDE SEQUENCE [LARGE SCALE GENOMIC DNA]</scope>
    <source>
        <strain evidence="6 7">CPCC 202699</strain>
    </source>
</reference>
<evidence type="ECO:0000256" key="2">
    <source>
        <dbReference type="ARBA" id="ARBA00023125"/>
    </source>
</evidence>
<feature type="domain" description="HTH luxR-type" evidence="4">
    <location>
        <begin position="141"/>
        <end position="206"/>
    </location>
</feature>
<dbReference type="AlphaFoldDB" id="A0A1H3F1T8"/>
<organism evidence="6 7">
    <name type="scientific">Amycolatopsis xylanica</name>
    <dbReference type="NCBI Taxonomy" id="589385"/>
    <lineage>
        <taxon>Bacteria</taxon>
        <taxon>Bacillati</taxon>
        <taxon>Actinomycetota</taxon>
        <taxon>Actinomycetes</taxon>
        <taxon>Pseudonocardiales</taxon>
        <taxon>Pseudonocardiaceae</taxon>
        <taxon>Amycolatopsis</taxon>
    </lineage>
</organism>
<dbReference type="CDD" id="cd17535">
    <property type="entry name" value="REC_NarL-like"/>
    <property type="match status" value="1"/>
</dbReference>
<gene>
    <name evidence="6" type="ORF">SAMN05421504_1031043</name>
</gene>
<evidence type="ECO:0000259" key="4">
    <source>
        <dbReference type="PROSITE" id="PS50043"/>
    </source>
</evidence>
<dbReference type="PROSITE" id="PS50110">
    <property type="entry name" value="RESPONSE_REGULATORY"/>
    <property type="match status" value="1"/>
</dbReference>
<dbReference type="STRING" id="589385.SAMN05421504_1031043"/>
<dbReference type="Proteomes" id="UP000199515">
    <property type="component" value="Unassembled WGS sequence"/>
</dbReference>
<evidence type="ECO:0000256" key="3">
    <source>
        <dbReference type="PROSITE-ProRule" id="PRU00169"/>
    </source>
</evidence>
<dbReference type="GO" id="GO:0006355">
    <property type="term" value="P:regulation of DNA-templated transcription"/>
    <property type="evidence" value="ECO:0007669"/>
    <property type="project" value="InterPro"/>
</dbReference>
<evidence type="ECO:0000313" key="7">
    <source>
        <dbReference type="Proteomes" id="UP000199515"/>
    </source>
</evidence>
<dbReference type="Gene3D" id="3.40.50.2300">
    <property type="match status" value="1"/>
</dbReference>
<evidence type="ECO:0000313" key="6">
    <source>
        <dbReference type="EMBL" id="SDX84144.1"/>
    </source>
</evidence>
<dbReference type="InterPro" id="IPR039420">
    <property type="entry name" value="WalR-like"/>
</dbReference>
<protein>
    <submittedName>
        <fullName evidence="6">DNA-binding response regulator, NarL/FixJ family, contains REC and HTH domains</fullName>
    </submittedName>
</protein>
<dbReference type="PANTHER" id="PTHR43214">
    <property type="entry name" value="TWO-COMPONENT RESPONSE REGULATOR"/>
    <property type="match status" value="1"/>
</dbReference>
<keyword evidence="1 3" id="KW-0597">Phosphoprotein</keyword>
<proteinExistence type="predicted"/>
<dbReference type="PROSITE" id="PS00622">
    <property type="entry name" value="HTH_LUXR_1"/>
    <property type="match status" value="1"/>
</dbReference>
<dbReference type="GO" id="GO:0003677">
    <property type="term" value="F:DNA binding"/>
    <property type="evidence" value="ECO:0007669"/>
    <property type="project" value="UniProtKB-KW"/>
</dbReference>
<dbReference type="RefSeq" id="WP_091290303.1">
    <property type="nucleotide sequence ID" value="NZ_FNON01000003.1"/>
</dbReference>
<sequence length="211" mass="22253">MTRTLRNDLTVVAAGVPTADNFADGIRVVANAATHRETVELTRAHRPDVLLIDLHRPELGGLTLTREIRNSAPATAILVVTTRQEAELVVAAMRAGAMGYLLEDATPDDIARAIRGVAAGAAVFGQAIANQVLSLLRAPKPLPPFPQLSSREHEVLELVAVGLGNTAIARRLDLAPKTVRNHVSSILAKLGAVDRARVIIKARGAGLGDGL</sequence>
<dbReference type="InterPro" id="IPR001789">
    <property type="entry name" value="Sig_transdc_resp-reg_receiver"/>
</dbReference>
<evidence type="ECO:0000259" key="5">
    <source>
        <dbReference type="PROSITE" id="PS50110"/>
    </source>
</evidence>
<name>A0A1H3F1T8_9PSEU</name>
<keyword evidence="7" id="KW-1185">Reference proteome</keyword>
<dbReference type="PRINTS" id="PR00038">
    <property type="entry name" value="HTHLUXR"/>
</dbReference>
<feature type="modified residue" description="4-aspartylphosphate" evidence="3">
    <location>
        <position position="53"/>
    </location>
</feature>
<dbReference type="InterPro" id="IPR000792">
    <property type="entry name" value="Tscrpt_reg_LuxR_C"/>
</dbReference>
<dbReference type="InterPro" id="IPR058245">
    <property type="entry name" value="NreC/VraR/RcsB-like_REC"/>
</dbReference>
<feature type="domain" description="Response regulatory" evidence="5">
    <location>
        <begin position="1"/>
        <end position="118"/>
    </location>
</feature>
<dbReference type="Pfam" id="PF00072">
    <property type="entry name" value="Response_reg"/>
    <property type="match status" value="1"/>
</dbReference>
<dbReference type="SUPFAM" id="SSF46894">
    <property type="entry name" value="C-terminal effector domain of the bipartite response regulators"/>
    <property type="match status" value="1"/>
</dbReference>
<dbReference type="CDD" id="cd06170">
    <property type="entry name" value="LuxR_C_like"/>
    <property type="match status" value="1"/>
</dbReference>
<dbReference type="PANTHER" id="PTHR43214:SF43">
    <property type="entry name" value="TWO-COMPONENT RESPONSE REGULATOR"/>
    <property type="match status" value="1"/>
</dbReference>
<accession>A0A1H3F1T8</accession>
<dbReference type="InterPro" id="IPR011006">
    <property type="entry name" value="CheY-like_superfamily"/>
</dbReference>
<dbReference type="InterPro" id="IPR016032">
    <property type="entry name" value="Sig_transdc_resp-reg_C-effctor"/>
</dbReference>
<keyword evidence="2 6" id="KW-0238">DNA-binding</keyword>
<dbReference type="SMART" id="SM00421">
    <property type="entry name" value="HTH_LUXR"/>
    <property type="match status" value="1"/>
</dbReference>
<dbReference type="SUPFAM" id="SSF52172">
    <property type="entry name" value="CheY-like"/>
    <property type="match status" value="1"/>
</dbReference>